<sequence>MDHKRLENQPWPPEGLEQVERCPICGEADRTLLHDGLTDKIFFCAPGRWSLYQCPTCGVAYLDPRPTPATIAMAYSDYYTHEEGDDAPKGGFARFKRHLRNDYLNARYNTDLQPAWKVGRWITRLLSQKRKQIDESVRHLPATGKPSVLVDIGCGNGQFLGAAMQLGWEAWGVDLDPKAVETAQKTGATVIQGGFPDTGLPSAHFDIVTLSHVIEHVHDPLAALREAFRVLKPGGHLWLATPNMGSFGHARFGADWRGLEPPRHLVLFNNNSLEKALNGAGFIDIEHKPCLRQAAWFYQSSLRIAHGQDPYDANAITLPLALRIAAKLVDFRVVVSPFRCETIMVTAKRPDSD</sequence>
<keyword evidence="1" id="KW-0489">Methyltransferase</keyword>
<protein>
    <submittedName>
        <fullName evidence="1">Class I SAM-dependent methyltransferase</fullName>
        <ecNumber evidence="1">2.1.1.-</ecNumber>
    </submittedName>
</protein>
<evidence type="ECO:0000313" key="2">
    <source>
        <dbReference type="Proteomes" id="UP001196097"/>
    </source>
</evidence>
<dbReference type="EMBL" id="CP130946">
    <property type="protein sequence ID" value="XRP73155.1"/>
    <property type="molecule type" value="Genomic_DNA"/>
</dbReference>
<evidence type="ECO:0000313" key="1">
    <source>
        <dbReference type="EMBL" id="XRP73155.1"/>
    </source>
</evidence>
<reference evidence="1 2" key="1">
    <citation type="journal article" date="2021" name="ISME J.">
        <title>Genomic evolution of the class Acidithiobacillia: deep-branching Proteobacteria living in extreme acidic conditions.</title>
        <authorList>
            <person name="Moya-Beltran A."/>
            <person name="Beard S."/>
            <person name="Rojas-Villalobos C."/>
            <person name="Issotta F."/>
            <person name="Gallardo Y."/>
            <person name="Ulloa R."/>
            <person name="Giaveno A."/>
            <person name="Degli Esposti M."/>
            <person name="Johnson D.B."/>
            <person name="Quatrini R."/>
        </authorList>
    </citation>
    <scope>NUCLEOTIDE SEQUENCE [LARGE SCALE GENOMIC DNA]</scope>
    <source>
        <strain evidence="1 2">CF3</strain>
    </source>
</reference>
<gene>
    <name evidence="1" type="ORF">HF292_000505</name>
</gene>
<accession>A0ACD5IHZ5</accession>
<proteinExistence type="predicted"/>
<dbReference type="Proteomes" id="UP001196097">
    <property type="component" value="Chromosome"/>
</dbReference>
<name>A0ACD5IHZ5_9PROT</name>
<keyword evidence="2" id="KW-1185">Reference proteome</keyword>
<keyword evidence="1" id="KW-0808">Transferase</keyword>
<dbReference type="EC" id="2.1.1.-" evidence="1"/>
<organism evidence="1 2">
    <name type="scientific">Acidithiobacillus ferruginosus</name>
    <dbReference type="NCBI Taxonomy" id="3063951"/>
    <lineage>
        <taxon>Bacteria</taxon>
        <taxon>Pseudomonadati</taxon>
        <taxon>Pseudomonadota</taxon>
        <taxon>Acidithiobacillia</taxon>
        <taxon>Acidithiobacillales</taxon>
        <taxon>Acidithiobacillaceae</taxon>
        <taxon>Acidithiobacillus</taxon>
    </lineage>
</organism>